<dbReference type="RefSeq" id="WP_331216630.1">
    <property type="nucleotide sequence ID" value="NZ_JAZGQK010000021.1"/>
</dbReference>
<evidence type="ECO:0000313" key="3">
    <source>
        <dbReference type="Proteomes" id="UP001332243"/>
    </source>
</evidence>
<dbReference type="Proteomes" id="UP001332243">
    <property type="component" value="Unassembled WGS sequence"/>
</dbReference>
<name>A0ABU7RYF3_9ACTN</name>
<dbReference type="EMBL" id="JAZGQK010000021">
    <property type="protein sequence ID" value="MEE6261547.1"/>
    <property type="molecule type" value="Genomic_DNA"/>
</dbReference>
<gene>
    <name evidence="2" type="ORF">V1633_23970</name>
</gene>
<keyword evidence="1" id="KW-0472">Membrane</keyword>
<evidence type="ECO:0000313" key="2">
    <source>
        <dbReference type="EMBL" id="MEE6261547.1"/>
    </source>
</evidence>
<sequence>MVWTSMMSFGGVAAETVMLYPNIFGDAPASLDRAREFLVAGGPSDYFPPLGATVVLSSLAATVLTWRDRRLRWWVAGAAGVFVACEFLFSVLFFWPRNEIMFVDPVGTHSPGYLRQVAGEFVAGHRVRLAGGLVTAVLAFTALLRFAREPAPGTVAAEPAPGTVAAEPAPGTVAAEPVPTAVETGAVTAAGVDTGAGR</sequence>
<reference evidence="2 3" key="1">
    <citation type="submission" date="2024-01" db="EMBL/GenBank/DDBJ databases">
        <title>Genome insights into Plantactinospora sonchi sp. nov.</title>
        <authorList>
            <person name="Wang L."/>
        </authorList>
    </citation>
    <scope>NUCLEOTIDE SEQUENCE [LARGE SCALE GENOMIC DNA]</scope>
    <source>
        <strain evidence="2 3">NEAU-QY2</strain>
    </source>
</reference>
<feature type="transmembrane region" description="Helical" evidence="1">
    <location>
        <begin position="73"/>
        <end position="95"/>
    </location>
</feature>
<accession>A0ABU7RYF3</accession>
<protein>
    <submittedName>
        <fullName evidence="2">DUF1772 domain-containing protein</fullName>
    </submittedName>
</protein>
<keyword evidence="3" id="KW-1185">Reference proteome</keyword>
<keyword evidence="1" id="KW-1133">Transmembrane helix</keyword>
<organism evidence="2 3">
    <name type="scientific">Plantactinospora sonchi</name>
    <dbReference type="NCBI Taxonomy" id="1544735"/>
    <lineage>
        <taxon>Bacteria</taxon>
        <taxon>Bacillati</taxon>
        <taxon>Actinomycetota</taxon>
        <taxon>Actinomycetes</taxon>
        <taxon>Micromonosporales</taxon>
        <taxon>Micromonosporaceae</taxon>
        <taxon>Plantactinospora</taxon>
    </lineage>
</organism>
<comment type="caution">
    <text evidence="2">The sequence shown here is derived from an EMBL/GenBank/DDBJ whole genome shotgun (WGS) entry which is preliminary data.</text>
</comment>
<evidence type="ECO:0000256" key="1">
    <source>
        <dbReference type="SAM" id="Phobius"/>
    </source>
</evidence>
<keyword evidence="1" id="KW-0812">Transmembrane</keyword>
<feature type="transmembrane region" description="Helical" evidence="1">
    <location>
        <begin position="46"/>
        <end position="66"/>
    </location>
</feature>
<proteinExistence type="predicted"/>